<accession>A0A0F5H0G7</accession>
<gene>
    <name evidence="2" type="ORF">MMELEA_04960</name>
</gene>
<dbReference type="SUPFAM" id="SSF52833">
    <property type="entry name" value="Thioredoxin-like"/>
    <property type="match status" value="1"/>
</dbReference>
<evidence type="ECO:0000259" key="1">
    <source>
        <dbReference type="PROSITE" id="PS51352"/>
    </source>
</evidence>
<keyword evidence="3" id="KW-1185">Reference proteome</keyword>
<dbReference type="Proteomes" id="UP000033750">
    <property type="component" value="Unassembled WGS sequence"/>
</dbReference>
<dbReference type="PATRIC" id="fig|1264554.4.peg.440"/>
<dbReference type="OrthoDB" id="7629852at2"/>
<dbReference type="InterPro" id="IPR036249">
    <property type="entry name" value="Thioredoxin-like_sf"/>
</dbReference>
<dbReference type="CDD" id="cd02947">
    <property type="entry name" value="TRX_family"/>
    <property type="match status" value="1"/>
</dbReference>
<dbReference type="PANTHER" id="PTHR10438:SF468">
    <property type="entry name" value="THIOREDOXIN-1-RELATED"/>
    <property type="match status" value="1"/>
</dbReference>
<dbReference type="Gene3D" id="3.40.30.10">
    <property type="entry name" value="Glutaredoxin"/>
    <property type="match status" value="1"/>
</dbReference>
<protein>
    <submittedName>
        <fullName evidence="2">Thioredoxin</fullName>
    </submittedName>
</protein>
<dbReference type="PROSITE" id="PS51352">
    <property type="entry name" value="THIOREDOXIN_2"/>
    <property type="match status" value="1"/>
</dbReference>
<organism evidence="2 3">
    <name type="scientific">Mycoplasmopsis meleagridis ATCC 25294</name>
    <dbReference type="NCBI Taxonomy" id="1264554"/>
    <lineage>
        <taxon>Bacteria</taxon>
        <taxon>Bacillati</taxon>
        <taxon>Mycoplasmatota</taxon>
        <taxon>Mycoplasmoidales</taxon>
        <taxon>Metamycoplasmataceae</taxon>
        <taxon>Mycoplasmopsis</taxon>
    </lineage>
</organism>
<feature type="domain" description="Thioredoxin" evidence="1">
    <location>
        <begin position="1"/>
        <end position="122"/>
    </location>
</feature>
<dbReference type="InterPro" id="IPR013766">
    <property type="entry name" value="Thioredoxin_domain"/>
</dbReference>
<evidence type="ECO:0000313" key="2">
    <source>
        <dbReference type="EMBL" id="KKB26816.1"/>
    </source>
</evidence>
<sequence length="122" mass="14783">MTKNKVKNSINKISFSKLNEIIKNNEHNNQLMFIEFTTSWCNDCKMMKPVIDEVLKDYENNNQVVFYEVDAEEAGVFRDPLSRWKIYRVPAFIYFKNNNIQKILYEYYPKNIIEKYIEDFTE</sequence>
<proteinExistence type="predicted"/>
<dbReference type="STRING" id="29561.MM26B8_02420"/>
<dbReference type="InterPro" id="IPR050620">
    <property type="entry name" value="Thioredoxin_H-type-like"/>
</dbReference>
<dbReference type="RefSeq" id="WP_052717005.1">
    <property type="nucleotide sequence ID" value="NZ_JZXN01000016.1"/>
</dbReference>
<reference evidence="2 3" key="1">
    <citation type="submission" date="2015-03" db="EMBL/GenBank/DDBJ databases">
        <title>Genome sequence of Mycoplasma meleagridis strain ATCC 25294.</title>
        <authorList>
            <person name="Yacoub E."/>
            <person name="Blanchard A."/>
            <person name="Sirand-Pugnet P."/>
            <person name="Mardassi B.B.A."/>
        </authorList>
    </citation>
    <scope>NUCLEOTIDE SEQUENCE [LARGE SCALE GENOMIC DNA]</scope>
    <source>
        <strain evidence="2 3">ATCC 25294</strain>
    </source>
</reference>
<comment type="caution">
    <text evidence="2">The sequence shown here is derived from an EMBL/GenBank/DDBJ whole genome shotgun (WGS) entry which is preliminary data.</text>
</comment>
<dbReference type="AlphaFoldDB" id="A0A0F5H0G7"/>
<name>A0A0F5H0G7_9BACT</name>
<evidence type="ECO:0000313" key="3">
    <source>
        <dbReference type="Proteomes" id="UP000033750"/>
    </source>
</evidence>
<dbReference type="PANTHER" id="PTHR10438">
    <property type="entry name" value="THIOREDOXIN"/>
    <property type="match status" value="1"/>
</dbReference>
<dbReference type="Pfam" id="PF00085">
    <property type="entry name" value="Thioredoxin"/>
    <property type="match status" value="1"/>
</dbReference>
<dbReference type="EMBL" id="JZXN01000016">
    <property type="protein sequence ID" value="KKB26816.1"/>
    <property type="molecule type" value="Genomic_DNA"/>
</dbReference>